<keyword evidence="1" id="KW-1133">Transmembrane helix</keyword>
<feature type="transmembrane region" description="Helical" evidence="1">
    <location>
        <begin position="42"/>
        <end position="62"/>
    </location>
</feature>
<dbReference type="PANTHER" id="PTHR37290:SF1">
    <property type="entry name" value="INNER MEMBRANE PROTEIN YIAA"/>
    <property type="match status" value="1"/>
</dbReference>
<evidence type="ECO:0000256" key="1">
    <source>
        <dbReference type="SAM" id="Phobius"/>
    </source>
</evidence>
<dbReference type="NCBIfam" id="NF008482">
    <property type="entry name" value="PRK11383.1"/>
    <property type="match status" value="1"/>
</dbReference>
<evidence type="ECO:0000313" key="3">
    <source>
        <dbReference type="EMBL" id="ONG38673.1"/>
    </source>
</evidence>
<dbReference type="Pfam" id="PF05360">
    <property type="entry name" value="YiaAB"/>
    <property type="match status" value="2"/>
</dbReference>
<dbReference type="GO" id="GO:0006974">
    <property type="term" value="P:DNA damage response"/>
    <property type="evidence" value="ECO:0007669"/>
    <property type="project" value="TreeGrafter"/>
</dbReference>
<dbReference type="STRING" id="1907941.BKE30_11805"/>
<dbReference type="OrthoDB" id="3295178at2"/>
<evidence type="ECO:0000259" key="2">
    <source>
        <dbReference type="Pfam" id="PF05360"/>
    </source>
</evidence>
<proteinExistence type="predicted"/>
<dbReference type="InterPro" id="IPR038972">
    <property type="entry name" value="YiaA-like"/>
</dbReference>
<dbReference type="EMBL" id="MLCN01000030">
    <property type="protein sequence ID" value="ONG38673.1"/>
    <property type="molecule type" value="Genomic_DNA"/>
</dbReference>
<protein>
    <recommendedName>
        <fullName evidence="2">YiaAB two helix domain-containing protein</fullName>
    </recommendedName>
</protein>
<keyword evidence="1" id="KW-0472">Membrane</keyword>
<keyword evidence="4" id="KW-1185">Reference proteome</keyword>
<feature type="domain" description="YiaAB two helix" evidence="2">
    <location>
        <begin position="12"/>
        <end position="64"/>
    </location>
</feature>
<dbReference type="PANTHER" id="PTHR37290">
    <property type="entry name" value="INNER MEMBRANE PROTEIN YIAA-RELATED"/>
    <property type="match status" value="1"/>
</dbReference>
<dbReference type="GO" id="GO:0005886">
    <property type="term" value="C:plasma membrane"/>
    <property type="evidence" value="ECO:0007669"/>
    <property type="project" value="TreeGrafter"/>
</dbReference>
<dbReference type="AlphaFoldDB" id="A0A1S8CT83"/>
<feature type="transmembrane region" description="Helical" evidence="1">
    <location>
        <begin position="74"/>
        <end position="95"/>
    </location>
</feature>
<dbReference type="InterPro" id="IPR008024">
    <property type="entry name" value="YiaAB"/>
</dbReference>
<name>A0A1S8CT83_9GAMM</name>
<keyword evidence="1" id="KW-0812">Transmembrane</keyword>
<feature type="domain" description="YiaAB two helix" evidence="2">
    <location>
        <begin position="75"/>
        <end position="127"/>
    </location>
</feature>
<dbReference type="RefSeq" id="WP_076878856.1">
    <property type="nucleotide sequence ID" value="NZ_MLCN01000030.1"/>
</dbReference>
<feature type="transmembrane region" description="Helical" evidence="1">
    <location>
        <begin position="101"/>
        <end position="121"/>
    </location>
</feature>
<comment type="caution">
    <text evidence="3">The sequence shown here is derived from an EMBL/GenBank/DDBJ whole genome shotgun (WGS) entry which is preliminary data.</text>
</comment>
<organism evidence="3 4">
    <name type="scientific">Alkanindiges hydrocarboniclasticus</name>
    <dbReference type="NCBI Taxonomy" id="1907941"/>
    <lineage>
        <taxon>Bacteria</taxon>
        <taxon>Pseudomonadati</taxon>
        <taxon>Pseudomonadota</taxon>
        <taxon>Gammaproteobacteria</taxon>
        <taxon>Moraxellales</taxon>
        <taxon>Moraxellaceae</taxon>
        <taxon>Alkanindiges</taxon>
    </lineage>
</organism>
<accession>A0A1S8CT83</accession>
<dbReference type="Proteomes" id="UP000192132">
    <property type="component" value="Unassembled WGS sequence"/>
</dbReference>
<sequence>MTTITNRPTAAFIGASWIALFAGAFAFCIGLWNAPLSLHEKGYYLIVILYGLFSAVSLQKTVRDQQENIPVTGIYFGLCWASVVICIALLAVGLWNAPLALSAKGFYTMAFLLALFGAVAVQKNIRDLVHYQKNIPSSYAPDQPD</sequence>
<gene>
    <name evidence="3" type="ORF">BKE30_11805</name>
</gene>
<evidence type="ECO:0000313" key="4">
    <source>
        <dbReference type="Proteomes" id="UP000192132"/>
    </source>
</evidence>
<reference evidence="3 4" key="1">
    <citation type="submission" date="2016-10" db="EMBL/GenBank/DDBJ databases">
        <title>Draft Genome sequence of Alkanindiges sp. strain H1.</title>
        <authorList>
            <person name="Subhash Y."/>
            <person name="Lee S."/>
        </authorList>
    </citation>
    <scope>NUCLEOTIDE SEQUENCE [LARGE SCALE GENOMIC DNA]</scope>
    <source>
        <strain evidence="3 4">H1</strain>
    </source>
</reference>